<keyword evidence="5" id="KW-0547">Nucleotide-binding</keyword>
<evidence type="ECO:0000256" key="1">
    <source>
        <dbReference type="ARBA" id="ARBA00005006"/>
    </source>
</evidence>
<dbReference type="SUPFAM" id="SSF55931">
    <property type="entry name" value="Glutamine synthetase/guanido kinase"/>
    <property type="match status" value="1"/>
</dbReference>
<protein>
    <recommendedName>
        <fullName evidence="2">glutamate--cysteine ligase</fullName>
        <ecNumber evidence="2">6.3.2.2</ecNumber>
    </recommendedName>
</protein>
<accession>A0A1W1CIT2</accession>
<name>A0A1W1CIT2_9ZZZZ</name>
<comment type="catalytic activity">
    <reaction evidence="7">
        <text>L-cysteine + L-glutamate + ATP = gamma-L-glutamyl-L-cysteine + ADP + phosphate + H(+)</text>
        <dbReference type="Rhea" id="RHEA:13285"/>
        <dbReference type="ChEBI" id="CHEBI:15378"/>
        <dbReference type="ChEBI" id="CHEBI:29985"/>
        <dbReference type="ChEBI" id="CHEBI:30616"/>
        <dbReference type="ChEBI" id="CHEBI:35235"/>
        <dbReference type="ChEBI" id="CHEBI:43474"/>
        <dbReference type="ChEBI" id="CHEBI:58173"/>
        <dbReference type="ChEBI" id="CHEBI:456216"/>
        <dbReference type="EC" id="6.3.2.2"/>
    </reaction>
</comment>
<keyword evidence="4" id="KW-0317">Glutathione biosynthesis</keyword>
<evidence type="ECO:0000256" key="3">
    <source>
        <dbReference type="ARBA" id="ARBA00022598"/>
    </source>
</evidence>
<gene>
    <name evidence="9" type="ORF">MNB_SUP05-5-571</name>
</gene>
<feature type="domain" description="Glutamate--cysteine ligase" evidence="8">
    <location>
        <begin position="12"/>
        <end position="378"/>
    </location>
</feature>
<comment type="pathway">
    <text evidence="1">Sulfur metabolism; glutathione biosynthesis; glutathione from L-cysteine and L-glutamate: step 1/2.</text>
</comment>
<dbReference type="EC" id="6.3.2.2" evidence="2"/>
<sequence length="514" mass="59165">MEDKVQSLLPFKHLLKDNLIGLEKEALRSHIKGGITQSPHPKKLGSALTNKFITTDFSESLLEIVTPPLKGAKATLDFLENIEYVVNTKLPDDEILWHQSMPCVIRDETTIPLAQYGSSNIAKMKTVYRNGLGLRYGRTMQTIAGIHFNYSFSKQFIKEYQQSINNSQNTQDFINDVYMGISRNVLRYNWFLTYLFGASPIVCKSFLNNYHKHSLIEFNNTSLFEPFATSLRVGDIGYQNNKEDKLGVKANYNNLLQYVNSLEVATQTPCTNYQKIGLKKDNQYQQLNTNILQIENEYYSSIRPKQLTSELQTISKALKEKGVLYIELRMLDINPLLPLGIDEEQILFIEVFLLFCLLEKSPAICSNEQVEIDNNNNIVAHNGRQNDINLHHQQAPISLKEYGKKLLEKISIVLPLLETKHQNAFNKISERIYDTSKTPSAILLKTLKDNKVGFFDWTQQSSIQNKINSLKKNNHNNKIITQVKNECQNSIVKQKIIENNDTLSFEKYLKKYYE</sequence>
<dbReference type="GO" id="GO:0005524">
    <property type="term" value="F:ATP binding"/>
    <property type="evidence" value="ECO:0007669"/>
    <property type="project" value="UniProtKB-KW"/>
</dbReference>
<evidence type="ECO:0000259" key="8">
    <source>
        <dbReference type="Pfam" id="PF04262"/>
    </source>
</evidence>
<dbReference type="GO" id="GO:0006750">
    <property type="term" value="P:glutathione biosynthetic process"/>
    <property type="evidence" value="ECO:0007669"/>
    <property type="project" value="UniProtKB-KW"/>
</dbReference>
<dbReference type="GO" id="GO:0046872">
    <property type="term" value="F:metal ion binding"/>
    <property type="evidence" value="ECO:0007669"/>
    <property type="project" value="TreeGrafter"/>
</dbReference>
<evidence type="ECO:0000313" key="9">
    <source>
        <dbReference type="EMBL" id="SFV65790.1"/>
    </source>
</evidence>
<dbReference type="GO" id="GO:0004357">
    <property type="term" value="F:glutamate-cysteine ligase activity"/>
    <property type="evidence" value="ECO:0007669"/>
    <property type="project" value="UniProtKB-EC"/>
</dbReference>
<reference evidence="9" key="1">
    <citation type="submission" date="2016-10" db="EMBL/GenBank/DDBJ databases">
        <authorList>
            <person name="de Groot N.N."/>
        </authorList>
    </citation>
    <scope>NUCLEOTIDE SEQUENCE</scope>
</reference>
<dbReference type="EMBL" id="FPHJ01000049">
    <property type="protein sequence ID" value="SFV65790.1"/>
    <property type="molecule type" value="Genomic_DNA"/>
</dbReference>
<dbReference type="Gene3D" id="3.30.590.20">
    <property type="match status" value="1"/>
</dbReference>
<evidence type="ECO:0000256" key="4">
    <source>
        <dbReference type="ARBA" id="ARBA00022684"/>
    </source>
</evidence>
<evidence type="ECO:0000256" key="5">
    <source>
        <dbReference type="ARBA" id="ARBA00022741"/>
    </source>
</evidence>
<evidence type="ECO:0000256" key="7">
    <source>
        <dbReference type="ARBA" id="ARBA00048819"/>
    </source>
</evidence>
<keyword evidence="6" id="KW-0067">ATP-binding</keyword>
<proteinExistence type="inferred from homology"/>
<evidence type="ECO:0000256" key="6">
    <source>
        <dbReference type="ARBA" id="ARBA00022840"/>
    </source>
</evidence>
<dbReference type="GO" id="GO:0005829">
    <property type="term" value="C:cytosol"/>
    <property type="evidence" value="ECO:0007669"/>
    <property type="project" value="TreeGrafter"/>
</dbReference>
<dbReference type="Pfam" id="PF04262">
    <property type="entry name" value="Glu_cys_ligase"/>
    <property type="match status" value="1"/>
</dbReference>
<dbReference type="InterPro" id="IPR014746">
    <property type="entry name" value="Gln_synth/guanido_kin_cat_dom"/>
</dbReference>
<organism evidence="9">
    <name type="scientific">hydrothermal vent metagenome</name>
    <dbReference type="NCBI Taxonomy" id="652676"/>
    <lineage>
        <taxon>unclassified sequences</taxon>
        <taxon>metagenomes</taxon>
        <taxon>ecological metagenomes</taxon>
    </lineage>
</organism>
<dbReference type="InterPro" id="IPR007370">
    <property type="entry name" value="Glu_cys_ligase"/>
</dbReference>
<dbReference type="NCBIfam" id="TIGR01434">
    <property type="entry name" value="glu_cys_ligase"/>
    <property type="match status" value="1"/>
</dbReference>
<keyword evidence="3 9" id="KW-0436">Ligase</keyword>
<dbReference type="InterPro" id="IPR006334">
    <property type="entry name" value="Glut_cys_ligase"/>
</dbReference>
<evidence type="ECO:0000256" key="2">
    <source>
        <dbReference type="ARBA" id="ARBA00012220"/>
    </source>
</evidence>
<dbReference type="AlphaFoldDB" id="A0A1W1CIT2"/>
<dbReference type="PANTHER" id="PTHR38761:SF1">
    <property type="entry name" value="GLUTAMATE--CYSTEINE LIGASE"/>
    <property type="match status" value="1"/>
</dbReference>
<dbReference type="PANTHER" id="PTHR38761">
    <property type="entry name" value="GLUTAMATE--CYSTEINE LIGASE"/>
    <property type="match status" value="1"/>
</dbReference>
<dbReference type="HAMAP" id="MF_00578">
    <property type="entry name" value="Glu_cys_ligase"/>
    <property type="match status" value="1"/>
</dbReference>